<evidence type="ECO:0000256" key="3">
    <source>
        <dbReference type="ARBA" id="ARBA00022884"/>
    </source>
</evidence>
<keyword evidence="2 7" id="KW-0699">rRNA-binding</keyword>
<evidence type="ECO:0000313" key="10">
    <source>
        <dbReference type="Proteomes" id="UP000176409"/>
    </source>
</evidence>
<dbReference type="Proteomes" id="UP000176409">
    <property type="component" value="Unassembled WGS sequence"/>
</dbReference>
<dbReference type="InterPro" id="IPR034704">
    <property type="entry name" value="Ribosomal_bL28/bL31-like_sf"/>
</dbReference>
<dbReference type="PRINTS" id="PR01249">
    <property type="entry name" value="RIBOSOMALL31"/>
</dbReference>
<dbReference type="InterPro" id="IPR027491">
    <property type="entry name" value="Ribosomal_bL31_A"/>
</dbReference>
<comment type="function">
    <text evidence="7">Binds the 23S rRNA.</text>
</comment>
<dbReference type="GO" id="GO:1990904">
    <property type="term" value="C:ribonucleoprotein complex"/>
    <property type="evidence" value="ECO:0007669"/>
    <property type="project" value="UniProtKB-KW"/>
</dbReference>
<dbReference type="Gene3D" id="4.10.830.30">
    <property type="entry name" value="Ribosomal protein L31"/>
    <property type="match status" value="1"/>
</dbReference>
<dbReference type="GO" id="GO:0005840">
    <property type="term" value="C:ribosome"/>
    <property type="evidence" value="ECO:0007669"/>
    <property type="project" value="UniProtKB-KW"/>
</dbReference>
<dbReference type="InterPro" id="IPR002150">
    <property type="entry name" value="Ribosomal_bL31"/>
</dbReference>
<keyword evidence="3 7" id="KW-0694">RNA-binding</keyword>
<evidence type="ECO:0000256" key="2">
    <source>
        <dbReference type="ARBA" id="ARBA00022730"/>
    </source>
</evidence>
<evidence type="ECO:0000256" key="1">
    <source>
        <dbReference type="ARBA" id="ARBA00009296"/>
    </source>
</evidence>
<evidence type="ECO:0000256" key="7">
    <source>
        <dbReference type="HAMAP-Rule" id="MF_00501"/>
    </source>
</evidence>
<keyword evidence="7" id="KW-0862">Zinc</keyword>
<protein>
    <recommendedName>
        <fullName evidence="6 7">Large ribosomal subunit protein bL31</fullName>
    </recommendedName>
</protein>
<dbReference type="SUPFAM" id="SSF143800">
    <property type="entry name" value="L28p-like"/>
    <property type="match status" value="1"/>
</dbReference>
<dbReference type="PANTHER" id="PTHR33280:SF1">
    <property type="entry name" value="LARGE RIBOSOMAL SUBUNIT PROTEIN BL31C"/>
    <property type="match status" value="1"/>
</dbReference>
<gene>
    <name evidence="7" type="primary">rpmE</name>
    <name evidence="9" type="ORF">A2973_04345</name>
</gene>
<dbReference type="PANTHER" id="PTHR33280">
    <property type="entry name" value="50S RIBOSOMAL PROTEIN L31, CHLOROPLASTIC"/>
    <property type="match status" value="1"/>
</dbReference>
<feature type="binding site" evidence="7">
    <location>
        <position position="40"/>
    </location>
    <ligand>
        <name>Zn(2+)</name>
        <dbReference type="ChEBI" id="CHEBI:29105"/>
    </ligand>
</feature>
<dbReference type="NCBIfam" id="TIGR00105">
    <property type="entry name" value="L31"/>
    <property type="match status" value="1"/>
</dbReference>
<feature type="region of interest" description="Disordered" evidence="8">
    <location>
        <begin position="78"/>
        <end position="102"/>
    </location>
</feature>
<keyword evidence="4 7" id="KW-0689">Ribosomal protein</keyword>
<sequence>MKSDIHPQWYREAQVLCACGNTFTVGATKQQIQIEICSRCHPFFTGEMKFVDALGRVERFQQKQKSAQATAVILADKKKKKKEKEQQLRSPKSLKEMLMGLR</sequence>
<dbReference type="HAMAP" id="MF_00501">
    <property type="entry name" value="Ribosomal_bL31_1"/>
    <property type="match status" value="1"/>
</dbReference>
<accession>A0A1F6AW40</accession>
<dbReference type="GO" id="GO:0003735">
    <property type="term" value="F:structural constituent of ribosome"/>
    <property type="evidence" value="ECO:0007669"/>
    <property type="project" value="InterPro"/>
</dbReference>
<organism evidence="9 10">
    <name type="scientific">Candidatus Gottesmanbacteria bacterium RIFCSPLOWO2_01_FULL_49_10</name>
    <dbReference type="NCBI Taxonomy" id="1798396"/>
    <lineage>
        <taxon>Bacteria</taxon>
        <taxon>Candidatus Gottesmaniibacteriota</taxon>
    </lineage>
</organism>
<dbReference type="Pfam" id="PF01197">
    <property type="entry name" value="Ribosomal_L31"/>
    <property type="match status" value="1"/>
</dbReference>
<dbReference type="NCBIfam" id="NF000612">
    <property type="entry name" value="PRK00019.1"/>
    <property type="match status" value="1"/>
</dbReference>
<dbReference type="InterPro" id="IPR042105">
    <property type="entry name" value="Ribosomal_bL31_sf"/>
</dbReference>
<comment type="caution">
    <text evidence="9">The sequence shown here is derived from an EMBL/GenBank/DDBJ whole genome shotgun (WGS) entry which is preliminary data.</text>
</comment>
<dbReference type="GO" id="GO:0019843">
    <property type="term" value="F:rRNA binding"/>
    <property type="evidence" value="ECO:0007669"/>
    <property type="project" value="UniProtKB-KW"/>
</dbReference>
<keyword evidence="5 7" id="KW-0687">Ribonucleoprotein</keyword>
<dbReference type="STRING" id="1798396.A2973_04345"/>
<keyword evidence="7" id="KW-0479">Metal-binding</keyword>
<dbReference type="AlphaFoldDB" id="A0A1F6AW40"/>
<evidence type="ECO:0000256" key="5">
    <source>
        <dbReference type="ARBA" id="ARBA00023274"/>
    </source>
</evidence>
<evidence type="ECO:0000256" key="8">
    <source>
        <dbReference type="SAM" id="MobiDB-lite"/>
    </source>
</evidence>
<comment type="subunit">
    <text evidence="7">Part of the 50S ribosomal subunit.</text>
</comment>
<proteinExistence type="inferred from homology"/>
<reference evidence="9 10" key="1">
    <citation type="journal article" date="2016" name="Nat. Commun.">
        <title>Thousands of microbial genomes shed light on interconnected biogeochemical processes in an aquifer system.</title>
        <authorList>
            <person name="Anantharaman K."/>
            <person name="Brown C.T."/>
            <person name="Hug L.A."/>
            <person name="Sharon I."/>
            <person name="Castelle C.J."/>
            <person name="Probst A.J."/>
            <person name="Thomas B.C."/>
            <person name="Singh A."/>
            <person name="Wilkins M.J."/>
            <person name="Karaoz U."/>
            <person name="Brodie E.L."/>
            <person name="Williams K.H."/>
            <person name="Hubbard S.S."/>
            <person name="Banfield J.F."/>
        </authorList>
    </citation>
    <scope>NUCLEOTIDE SEQUENCE [LARGE SCALE GENOMIC DNA]</scope>
</reference>
<evidence type="ECO:0000256" key="6">
    <source>
        <dbReference type="ARBA" id="ARBA00035687"/>
    </source>
</evidence>
<comment type="cofactor">
    <cofactor evidence="7">
        <name>Zn(2+)</name>
        <dbReference type="ChEBI" id="CHEBI:29105"/>
    </cofactor>
    <text evidence="7">Binds 1 zinc ion per subunit.</text>
</comment>
<dbReference type="GO" id="GO:0046872">
    <property type="term" value="F:metal ion binding"/>
    <property type="evidence" value="ECO:0007669"/>
    <property type="project" value="UniProtKB-KW"/>
</dbReference>
<feature type="binding site" evidence="7">
    <location>
        <position position="17"/>
    </location>
    <ligand>
        <name>Zn(2+)</name>
        <dbReference type="ChEBI" id="CHEBI:29105"/>
    </ligand>
</feature>
<name>A0A1F6AW40_9BACT</name>
<comment type="similarity">
    <text evidence="1 7">Belongs to the bacterial ribosomal protein bL31 family. Type A subfamily.</text>
</comment>
<feature type="binding site" evidence="7">
    <location>
        <position position="37"/>
    </location>
    <ligand>
        <name>Zn(2+)</name>
        <dbReference type="ChEBI" id="CHEBI:29105"/>
    </ligand>
</feature>
<evidence type="ECO:0000313" key="9">
    <source>
        <dbReference type="EMBL" id="OGG28909.1"/>
    </source>
</evidence>
<feature type="binding site" evidence="7">
    <location>
        <position position="19"/>
    </location>
    <ligand>
        <name>Zn(2+)</name>
        <dbReference type="ChEBI" id="CHEBI:29105"/>
    </ligand>
</feature>
<dbReference type="GO" id="GO:0006412">
    <property type="term" value="P:translation"/>
    <property type="evidence" value="ECO:0007669"/>
    <property type="project" value="UniProtKB-UniRule"/>
</dbReference>
<dbReference type="EMBL" id="MFJZ01000064">
    <property type="protein sequence ID" value="OGG28909.1"/>
    <property type="molecule type" value="Genomic_DNA"/>
</dbReference>
<evidence type="ECO:0000256" key="4">
    <source>
        <dbReference type="ARBA" id="ARBA00022980"/>
    </source>
</evidence>
<dbReference type="PROSITE" id="PS01143">
    <property type="entry name" value="RIBOSOMAL_L31"/>
    <property type="match status" value="1"/>
</dbReference>